<comment type="caution">
    <text evidence="2">The sequence shown here is derived from an EMBL/GenBank/DDBJ whole genome shotgun (WGS) entry which is preliminary data.</text>
</comment>
<keyword evidence="3" id="KW-1185">Reference proteome</keyword>
<feature type="compositionally biased region" description="Basic residues" evidence="1">
    <location>
        <begin position="506"/>
        <end position="515"/>
    </location>
</feature>
<accession>A0ABN8NMR8</accession>
<feature type="compositionally biased region" description="Basic and acidic residues" evidence="1">
    <location>
        <begin position="563"/>
        <end position="576"/>
    </location>
</feature>
<evidence type="ECO:0000313" key="3">
    <source>
        <dbReference type="Proteomes" id="UP001159405"/>
    </source>
</evidence>
<feature type="compositionally biased region" description="Acidic residues" evidence="1">
    <location>
        <begin position="471"/>
        <end position="482"/>
    </location>
</feature>
<dbReference type="EMBL" id="CALNXK010000028">
    <property type="protein sequence ID" value="CAH3115435.1"/>
    <property type="molecule type" value="Genomic_DNA"/>
</dbReference>
<evidence type="ECO:0000256" key="1">
    <source>
        <dbReference type="SAM" id="MobiDB-lite"/>
    </source>
</evidence>
<evidence type="ECO:0008006" key="4">
    <source>
        <dbReference type="Google" id="ProtNLM"/>
    </source>
</evidence>
<feature type="compositionally biased region" description="Polar residues" evidence="1">
    <location>
        <begin position="420"/>
        <end position="432"/>
    </location>
</feature>
<feature type="compositionally biased region" description="Basic and acidic residues" evidence="1">
    <location>
        <begin position="584"/>
        <end position="607"/>
    </location>
</feature>
<feature type="compositionally biased region" description="Polar residues" evidence="1">
    <location>
        <begin position="358"/>
        <end position="368"/>
    </location>
</feature>
<proteinExistence type="predicted"/>
<organism evidence="2 3">
    <name type="scientific">Porites lobata</name>
    <dbReference type="NCBI Taxonomy" id="104759"/>
    <lineage>
        <taxon>Eukaryota</taxon>
        <taxon>Metazoa</taxon>
        <taxon>Cnidaria</taxon>
        <taxon>Anthozoa</taxon>
        <taxon>Hexacorallia</taxon>
        <taxon>Scleractinia</taxon>
        <taxon>Fungiina</taxon>
        <taxon>Poritidae</taxon>
        <taxon>Porites</taxon>
    </lineage>
</organism>
<evidence type="ECO:0000313" key="2">
    <source>
        <dbReference type="EMBL" id="CAH3115435.1"/>
    </source>
</evidence>
<gene>
    <name evidence="2" type="ORF">PLOB_00023660</name>
</gene>
<feature type="compositionally biased region" description="Polar residues" evidence="1">
    <location>
        <begin position="690"/>
        <end position="702"/>
    </location>
</feature>
<sequence>MFGWCGYGSSQDNREFNVVIYENDYKELCAWVLRKPHIETGGDLFGLWANKYTAVIQLVLGPGKGCRRTSTSFYQDVNYLEKVGTHLTQKEGICHIGEWHSHHQLGLARPSGGDENTVWNNMPTYNLTRFVIFIANIDHFGQSYSVNVGCFLFEIDSNGEQLPVLRGKFKILNQESPFFGKSEVIKFKQKGEESTKGDEFNVGITDLTPTDGKFSIYIKQKKRVGQGNAHAQSSQPQKKKNRTDPPTTQPTTAQSQAGKGKDSEASSVPGKNNLEDPKTNEEEVENQKQQEERNEPPEQGDLETSNKEDRNNQNGANKTDESGEALSENKENSDMQGGNMKGQENFQAPGIELKENQDQQSQINQGNSIGIKAVDQGSDKAQNQCEQVSKNQEQEHEGGGGKIEETTPGTSVDHDRAKNLASNTEPANNSPAMPQHNPGENEGSKTSGYADMESKQEDTKANENEGKVQKEEDEQMKEDEGVEIQALNIQDQVNQSDDTKEDPKKLKSPAMKRKNAPTTSQGHLDEEGVSRPDIEEEKETHRETNGKEVAAKNSGIEEEEGEGVQKKGNPDAHSKELQGNLGTKTKDHDNGETQSSEREKQENKTEVKNSSNYEGKQSSESLDNKGKQTLENTKKSTKQEKSLDPKKGSTSGQGKKEEKKKNQTGPNPNKSPGTRGKPIQGAALPPAASSGKSTPPKQSAKTNPKKPGKDRKKEQISKVQREKELQIARASDKKTKERNFVGRTTLKFYTGGKLEILAASKMKISGSRNRLAGGTGKISEKEFKQQLSTYDTFSIKTVTRRVSQIVQKKCAARAKFPHTDQPSSVNKMFIIWPNKKAKEQNVNNFNVVIYEEAYKELCALVLRKPHIETGGDLFGLWANKYSAVIQLVLGPGKRCRRTSTSFYQDVNYLEKVRMHLTQKEGICYIGEWHSHHQLGLARPSGEDENTVWNNMPTYNLAVLQRQCWLLSV</sequence>
<reference evidence="2 3" key="1">
    <citation type="submission" date="2022-05" db="EMBL/GenBank/DDBJ databases">
        <authorList>
            <consortium name="Genoscope - CEA"/>
            <person name="William W."/>
        </authorList>
    </citation>
    <scope>NUCLEOTIDE SEQUENCE [LARGE SCALE GENOMIC DNA]</scope>
</reference>
<dbReference type="Gene3D" id="3.40.140.10">
    <property type="entry name" value="Cytidine Deaminase, domain 2"/>
    <property type="match status" value="1"/>
</dbReference>
<name>A0ABN8NMR8_9CNID</name>
<feature type="compositionally biased region" description="Polar residues" evidence="1">
    <location>
        <begin position="379"/>
        <end position="391"/>
    </location>
</feature>
<feature type="compositionally biased region" description="Polar residues" evidence="1">
    <location>
        <begin position="608"/>
        <end position="621"/>
    </location>
</feature>
<feature type="compositionally biased region" description="Basic and acidic residues" evidence="1">
    <location>
        <begin position="523"/>
        <end position="550"/>
    </location>
</feature>
<feature type="region of interest" description="Disordered" evidence="1">
    <location>
        <begin position="221"/>
        <end position="733"/>
    </location>
</feature>
<feature type="compositionally biased region" description="Polar residues" evidence="1">
    <location>
        <begin position="487"/>
        <end position="496"/>
    </location>
</feature>
<feature type="compositionally biased region" description="Basic and acidic residues" evidence="1">
    <location>
        <begin position="622"/>
        <end position="647"/>
    </location>
</feature>
<protein>
    <recommendedName>
        <fullName evidence="4">JAB domain-containing protein</fullName>
    </recommendedName>
</protein>
<feature type="compositionally biased region" description="Basic and acidic residues" evidence="1">
    <location>
        <begin position="392"/>
        <end position="405"/>
    </location>
</feature>
<feature type="compositionally biased region" description="Basic and acidic residues" evidence="1">
    <location>
        <begin position="711"/>
        <end position="733"/>
    </location>
</feature>
<feature type="compositionally biased region" description="Basic and acidic residues" evidence="1">
    <location>
        <begin position="273"/>
        <end position="296"/>
    </location>
</feature>
<dbReference type="Proteomes" id="UP001159405">
    <property type="component" value="Unassembled WGS sequence"/>
</dbReference>
<feature type="compositionally biased region" description="Basic and acidic residues" evidence="1">
    <location>
        <begin position="452"/>
        <end position="470"/>
    </location>
</feature>